<keyword evidence="4 9" id="KW-0812">Transmembrane</keyword>
<dbReference type="STRING" id="1458425.SRAA_2169"/>
<feature type="transmembrane region" description="Helical" evidence="9">
    <location>
        <begin position="238"/>
        <end position="259"/>
    </location>
</feature>
<dbReference type="PANTHER" id="PTHR30406">
    <property type="entry name" value="SULFATE TRANSPORT SYSTEM PERMEASE PROTEIN"/>
    <property type="match status" value="1"/>
</dbReference>
<comment type="function">
    <text evidence="9">Part of the ABC transporter complex (TC 3.A.1.6.1) involved in sulfate/thiosulfate import.</text>
</comment>
<comment type="subunit">
    <text evidence="2">The complex is composed of two ATP-binding proteins (CysA), two transmembrane proteins (CysT and CysW) and a solute-binding protein (CysP).</text>
</comment>
<evidence type="ECO:0000256" key="7">
    <source>
        <dbReference type="ARBA" id="ARBA00023136"/>
    </source>
</evidence>
<proteinExistence type="inferred from homology"/>
<feature type="transmembrane region" description="Helical" evidence="9">
    <location>
        <begin position="42"/>
        <end position="63"/>
    </location>
</feature>
<keyword evidence="7 9" id="KW-0472">Membrane</keyword>
<evidence type="ECO:0000256" key="6">
    <source>
        <dbReference type="ARBA" id="ARBA00023032"/>
    </source>
</evidence>
<evidence type="ECO:0000256" key="8">
    <source>
        <dbReference type="ARBA" id="ARBA00025323"/>
    </source>
</evidence>
<dbReference type="Proteomes" id="UP000067461">
    <property type="component" value="Chromosome"/>
</dbReference>
<reference evidence="11 12" key="1">
    <citation type="journal article" date="2014" name="Nat. Commun.">
        <title>Physiological and genomic features of highly alkaliphilic hydrogen-utilizing Betaproteobacteria from a continental serpentinizing site.</title>
        <authorList>
            <person name="Suzuki S."/>
            <person name="Kuenen J.G."/>
            <person name="Schipper K."/>
            <person name="van der Velde S."/>
            <person name="Ishii S."/>
            <person name="Wu A."/>
            <person name="Sorokin D.Y."/>
            <person name="Tenney A."/>
            <person name="Meng X.Y."/>
            <person name="Morrill P.L."/>
            <person name="Kamagata Y."/>
            <person name="Muyzer G."/>
            <person name="Nealson K.H."/>
        </authorList>
    </citation>
    <scope>NUCLEOTIDE SEQUENCE [LARGE SCALE GENOMIC DNA]</scope>
    <source>
        <strain evidence="11 12">A1</strain>
    </source>
</reference>
<gene>
    <name evidence="11" type="ORF">SRAA_2169</name>
</gene>
<dbReference type="SUPFAM" id="SSF161098">
    <property type="entry name" value="MetI-like"/>
    <property type="match status" value="1"/>
</dbReference>
<dbReference type="RefSeq" id="WP_045532703.1">
    <property type="nucleotide sequence ID" value="NZ_AP014568.1"/>
</dbReference>
<name>A0A060NR49_9BURK</name>
<evidence type="ECO:0000256" key="1">
    <source>
        <dbReference type="ARBA" id="ARBA00004651"/>
    </source>
</evidence>
<keyword evidence="5 9" id="KW-1133">Transmembrane helix</keyword>
<dbReference type="NCBIfam" id="TIGR00969">
    <property type="entry name" value="3a0106s02"/>
    <property type="match status" value="1"/>
</dbReference>
<evidence type="ECO:0000313" key="11">
    <source>
        <dbReference type="EMBL" id="BAO82023.1"/>
    </source>
</evidence>
<dbReference type="GO" id="GO:0015419">
    <property type="term" value="F:ABC-type sulfate transporter activity"/>
    <property type="evidence" value="ECO:0007669"/>
    <property type="project" value="UniProtKB-UniRule"/>
</dbReference>
<dbReference type="KEGG" id="cbaa:SRAA_2169"/>
<dbReference type="PANTHER" id="PTHR30406:SF8">
    <property type="entry name" value="SULFATE TRANSPORT SYSTEM PERMEASE PROTEIN CYST"/>
    <property type="match status" value="1"/>
</dbReference>
<feature type="transmembrane region" description="Helical" evidence="9">
    <location>
        <begin position="210"/>
        <end position="231"/>
    </location>
</feature>
<dbReference type="Pfam" id="PF00528">
    <property type="entry name" value="BPD_transp_1"/>
    <property type="match status" value="1"/>
</dbReference>
<dbReference type="InterPro" id="IPR011865">
    <property type="entry name" value="CysT_permease"/>
</dbReference>
<protein>
    <recommendedName>
        <fullName evidence="9">Sulfate transport system permease protein CysT</fullName>
    </recommendedName>
</protein>
<comment type="subcellular location">
    <subcellularLocation>
        <location evidence="1">Cell membrane</location>
        <topology evidence="1">Multi-pass membrane protein</topology>
    </subcellularLocation>
</comment>
<evidence type="ECO:0000259" key="10">
    <source>
        <dbReference type="PROSITE" id="PS50928"/>
    </source>
</evidence>
<comment type="similarity">
    <text evidence="9">Belongs to the binding-protein-dependent transport system permease family. CysTW subfamily.</text>
</comment>
<feature type="transmembrane region" description="Helical" evidence="9">
    <location>
        <begin position="84"/>
        <end position="110"/>
    </location>
</feature>
<evidence type="ECO:0000313" key="12">
    <source>
        <dbReference type="Proteomes" id="UP000067461"/>
    </source>
</evidence>
<dbReference type="FunFam" id="1.10.3720.10:FF:000004">
    <property type="entry name" value="Sulfate transport system permease protein CysT"/>
    <property type="match status" value="1"/>
</dbReference>
<keyword evidence="6 9" id="KW-0764">Sulfate transport</keyword>
<dbReference type="InterPro" id="IPR035906">
    <property type="entry name" value="MetI-like_sf"/>
</dbReference>
<keyword evidence="3 9" id="KW-0813">Transport</keyword>
<feature type="transmembrane region" description="Helical" evidence="9">
    <location>
        <begin position="271"/>
        <end position="292"/>
    </location>
</feature>
<feature type="domain" description="ABC transmembrane type-1" evidence="10">
    <location>
        <begin position="86"/>
        <end position="289"/>
    </location>
</feature>
<keyword evidence="12" id="KW-1185">Reference proteome</keyword>
<accession>A0A060NR49</accession>
<evidence type="ECO:0000256" key="2">
    <source>
        <dbReference type="ARBA" id="ARBA00011779"/>
    </source>
</evidence>
<evidence type="ECO:0000256" key="3">
    <source>
        <dbReference type="ARBA" id="ARBA00022448"/>
    </source>
</evidence>
<sequence length="304" mass="32510">MATASTLVLEGTAAPGGRKPSAPQARPKQRAVKRVLPGFHLALGYTVFYLSLIVLIPLAALILKTFEMSWAEFWEAATTPRALAAYRLSFGAALLAALFNLVFGLLLAWVLVRYTFPGKKIVDALVDLPFALPTAVAGIALAAILAGNGWIGQFFEPLGIQLAFNPTGVVIALIFVGLPFVVRTVQPVLQDAERELEEAAQCLGATRLQIFWRVILPTIIPALMTGFAMAFARGVGEFGSVIFIAGNIPMVSEIVPLVIIGRLEAFDYQGAVALASVMLLFSFVMLLAINALQGWQRSRAGGGL</sequence>
<organism evidence="11 12">
    <name type="scientific">Serpentinimonas raichei</name>
    <dbReference type="NCBI Taxonomy" id="1458425"/>
    <lineage>
        <taxon>Bacteria</taxon>
        <taxon>Pseudomonadati</taxon>
        <taxon>Pseudomonadota</taxon>
        <taxon>Betaproteobacteria</taxon>
        <taxon>Burkholderiales</taxon>
        <taxon>Comamonadaceae</taxon>
        <taxon>Serpentinimonas</taxon>
    </lineage>
</organism>
<dbReference type="NCBIfam" id="TIGR02139">
    <property type="entry name" value="permease_CysT"/>
    <property type="match status" value="1"/>
</dbReference>
<feature type="transmembrane region" description="Helical" evidence="9">
    <location>
        <begin position="130"/>
        <end position="151"/>
    </location>
</feature>
<dbReference type="EMBL" id="AP014568">
    <property type="protein sequence ID" value="BAO82023.1"/>
    <property type="molecule type" value="Genomic_DNA"/>
</dbReference>
<dbReference type="AlphaFoldDB" id="A0A060NR49"/>
<comment type="function">
    <text evidence="8">Part of the ABC transporter complex CysAWTP (TC 3.A.1.6.1) involved in sulfate/thiosulfate import. Probably responsible for the translocation of the substrate across the membrane.</text>
</comment>
<evidence type="ECO:0000256" key="4">
    <source>
        <dbReference type="ARBA" id="ARBA00022692"/>
    </source>
</evidence>
<dbReference type="GO" id="GO:0005886">
    <property type="term" value="C:plasma membrane"/>
    <property type="evidence" value="ECO:0007669"/>
    <property type="project" value="UniProtKB-SubCell"/>
</dbReference>
<evidence type="ECO:0000256" key="9">
    <source>
        <dbReference type="RuleBase" id="RU366001"/>
    </source>
</evidence>
<dbReference type="InterPro" id="IPR000515">
    <property type="entry name" value="MetI-like"/>
</dbReference>
<dbReference type="CDD" id="cd06261">
    <property type="entry name" value="TM_PBP2"/>
    <property type="match status" value="1"/>
</dbReference>
<feature type="transmembrane region" description="Helical" evidence="9">
    <location>
        <begin position="163"/>
        <end position="182"/>
    </location>
</feature>
<dbReference type="HOGENOM" id="CLU_016047_14_0_4"/>
<dbReference type="InterPro" id="IPR005667">
    <property type="entry name" value="Sulph_transpt2"/>
</dbReference>
<dbReference type="PROSITE" id="PS50928">
    <property type="entry name" value="ABC_TM1"/>
    <property type="match status" value="1"/>
</dbReference>
<evidence type="ECO:0000256" key="5">
    <source>
        <dbReference type="ARBA" id="ARBA00022989"/>
    </source>
</evidence>
<dbReference type="OrthoDB" id="9804629at2"/>
<dbReference type="Gene3D" id="1.10.3720.10">
    <property type="entry name" value="MetI-like"/>
    <property type="match status" value="1"/>
</dbReference>